<dbReference type="InterPro" id="IPR035919">
    <property type="entry name" value="EAL_sf"/>
</dbReference>
<dbReference type="SUPFAM" id="SSF141868">
    <property type="entry name" value="EAL domain-like"/>
    <property type="match status" value="1"/>
</dbReference>
<evidence type="ECO:0000256" key="1">
    <source>
        <dbReference type="SAM" id="Phobius"/>
    </source>
</evidence>
<dbReference type="InterPro" id="IPR029787">
    <property type="entry name" value="Nucleotide_cyclase"/>
</dbReference>
<feature type="domain" description="PAS" evidence="2">
    <location>
        <begin position="283"/>
        <end position="360"/>
    </location>
</feature>
<keyword evidence="7" id="KW-1185">Reference proteome</keyword>
<dbReference type="NCBIfam" id="TIGR00254">
    <property type="entry name" value="GGDEF"/>
    <property type="match status" value="1"/>
</dbReference>
<keyword evidence="1" id="KW-0812">Transmembrane</keyword>
<dbReference type="CDD" id="cd01948">
    <property type="entry name" value="EAL"/>
    <property type="match status" value="1"/>
</dbReference>
<dbReference type="NCBIfam" id="TIGR00229">
    <property type="entry name" value="sensory_box"/>
    <property type="match status" value="1"/>
</dbReference>
<dbReference type="InterPro" id="IPR001633">
    <property type="entry name" value="EAL_dom"/>
</dbReference>
<dbReference type="InterPro" id="IPR035965">
    <property type="entry name" value="PAS-like_dom_sf"/>
</dbReference>
<sequence length="839" mass="91510">MTALVVLVLLAVTGVATYVASEFERNERSDRQRSLAQRAGVVLERTTASPMRQAETISWALSGRERASGDTFDTLARRALPTQPLVSAIALSERVTAGGTRYVTRRQVARGDSARSLASRTVAVAGDDPRAAALRAVERVGVTRATRILPAGTSALAVYSPVLDRQNDVAGAVLTVYDTEAVVGALRRTMPRSVPFTVTMNGRPLPGADDRPAGGITHRVAMAGQPFEIVVGRNGDASGLILAVVGIGLVLTFCLGLLTFQTQRREEWAMKLVDRRLAERDAAEERFSAAFSHAPIGMAVVSLDGDIVQGNAAFAAMIGAERNRLVDKPLADVLVPAERDWVADSLGMLEPGLQRVVHAERRCLHADGHIVWTAVSLTLTRNGTGQPEHLLAQFEDISDRRRYEAHLKHLADHDPLTGLYNRRAFERELDRHLERVRTDGAHGAAIVVDVDHFKQINDLEGHHAGDDLIKAIARGLRQRVRLGDVLARLGGDEFAVLMREGGRAEARHLANVVLDAIREQHIVTSSGRTRAITGSAGIALFDGNEEATGETILVDADLAMYDAKEAGRDRIAEAATAETRQAGTRTRLTWMDRIRDALDDERFVLYAQPIVSLETGDTEQYELLLRMRDEDGEVIPPGAFLSVAERSGLISRIDRWVVERAIDLLAASGAGGPTFEVNLSGSSIGDEVLLELIERRLKETGVCPKRLVFEITETVAVADVPRAQAFAARLNELGCRFALDDFGSGFGSFYYLKHLPFDFLKIDGEFVRDCARDATDRLIISAAVDIARGLGKRTIAEVIEDDGTWQQLRELGVDDGQGFYLGRPEPVEHVIKAHMREAG</sequence>
<dbReference type="InterPro" id="IPR000700">
    <property type="entry name" value="PAS-assoc_C"/>
</dbReference>
<dbReference type="Pfam" id="PF00563">
    <property type="entry name" value="EAL"/>
    <property type="match status" value="1"/>
</dbReference>
<feature type="domain" description="PAC" evidence="3">
    <location>
        <begin position="357"/>
        <end position="409"/>
    </location>
</feature>
<dbReference type="Pfam" id="PF00989">
    <property type="entry name" value="PAS"/>
    <property type="match status" value="1"/>
</dbReference>
<dbReference type="Pfam" id="PF00990">
    <property type="entry name" value="GGDEF"/>
    <property type="match status" value="1"/>
</dbReference>
<dbReference type="InterPro" id="IPR001610">
    <property type="entry name" value="PAC"/>
</dbReference>
<evidence type="ECO:0000259" key="2">
    <source>
        <dbReference type="PROSITE" id="PS50112"/>
    </source>
</evidence>
<evidence type="ECO:0000313" key="7">
    <source>
        <dbReference type="Proteomes" id="UP001058860"/>
    </source>
</evidence>
<dbReference type="SMART" id="SM00052">
    <property type="entry name" value="EAL"/>
    <property type="match status" value="1"/>
</dbReference>
<dbReference type="SMART" id="SM00086">
    <property type="entry name" value="PAC"/>
    <property type="match status" value="1"/>
</dbReference>
<name>A0ABY5PLR4_9ACTN</name>
<gene>
    <name evidence="6" type="ORF">LRS13_06970</name>
</gene>
<dbReference type="InterPro" id="IPR043128">
    <property type="entry name" value="Rev_trsase/Diguanyl_cyclase"/>
</dbReference>
<dbReference type="SMART" id="SM00091">
    <property type="entry name" value="PAS"/>
    <property type="match status" value="1"/>
</dbReference>
<dbReference type="SUPFAM" id="SSF55073">
    <property type="entry name" value="Nucleotide cyclase"/>
    <property type="match status" value="1"/>
</dbReference>
<feature type="domain" description="EAL" evidence="4">
    <location>
        <begin position="587"/>
        <end position="838"/>
    </location>
</feature>
<dbReference type="SUPFAM" id="SSF55785">
    <property type="entry name" value="PYP-like sensor domain (PAS domain)"/>
    <property type="match status" value="1"/>
</dbReference>
<proteinExistence type="predicted"/>
<dbReference type="PROSITE" id="PS50113">
    <property type="entry name" value="PAC"/>
    <property type="match status" value="1"/>
</dbReference>
<dbReference type="CDD" id="cd00130">
    <property type="entry name" value="PAS"/>
    <property type="match status" value="1"/>
</dbReference>
<organism evidence="6 7">
    <name type="scientific">Svornostia abyssi</name>
    <dbReference type="NCBI Taxonomy" id="2898438"/>
    <lineage>
        <taxon>Bacteria</taxon>
        <taxon>Bacillati</taxon>
        <taxon>Actinomycetota</taxon>
        <taxon>Thermoleophilia</taxon>
        <taxon>Solirubrobacterales</taxon>
        <taxon>Baekduiaceae</taxon>
        <taxon>Svornostia</taxon>
    </lineage>
</organism>
<dbReference type="InterPro" id="IPR000160">
    <property type="entry name" value="GGDEF_dom"/>
</dbReference>
<protein>
    <submittedName>
        <fullName evidence="6">EAL domain-containing protein</fullName>
    </submittedName>
</protein>
<dbReference type="CDD" id="cd01949">
    <property type="entry name" value="GGDEF"/>
    <property type="match status" value="1"/>
</dbReference>
<dbReference type="PROSITE" id="PS50887">
    <property type="entry name" value="GGDEF"/>
    <property type="match status" value="1"/>
</dbReference>
<dbReference type="PROSITE" id="PS50112">
    <property type="entry name" value="PAS"/>
    <property type="match status" value="1"/>
</dbReference>
<reference evidence="7" key="1">
    <citation type="submission" date="2021-11" db="EMBL/GenBank/DDBJ databases">
        <title>Cultivation dependent microbiological survey of springs from the worlds oldest radium mine currently devoted to the extraction of radon-saturated water.</title>
        <authorList>
            <person name="Kapinusova G."/>
            <person name="Smrhova T."/>
            <person name="Strejcek M."/>
            <person name="Suman J."/>
            <person name="Jani K."/>
            <person name="Pajer P."/>
            <person name="Uhlik O."/>
        </authorList>
    </citation>
    <scope>NUCLEOTIDE SEQUENCE [LARGE SCALE GENOMIC DNA]</scope>
    <source>
        <strain evidence="7">J379</strain>
    </source>
</reference>
<evidence type="ECO:0000259" key="4">
    <source>
        <dbReference type="PROSITE" id="PS50883"/>
    </source>
</evidence>
<dbReference type="Gene3D" id="3.30.450.20">
    <property type="entry name" value="PAS domain"/>
    <property type="match status" value="1"/>
</dbReference>
<dbReference type="SMART" id="SM00267">
    <property type="entry name" value="GGDEF"/>
    <property type="match status" value="1"/>
</dbReference>
<dbReference type="PROSITE" id="PS50883">
    <property type="entry name" value="EAL"/>
    <property type="match status" value="1"/>
</dbReference>
<keyword evidence="1" id="KW-1133">Transmembrane helix</keyword>
<dbReference type="Gene3D" id="3.20.20.450">
    <property type="entry name" value="EAL domain"/>
    <property type="match status" value="1"/>
</dbReference>
<dbReference type="InterPro" id="IPR000014">
    <property type="entry name" value="PAS"/>
</dbReference>
<keyword evidence="1" id="KW-0472">Membrane</keyword>
<evidence type="ECO:0000259" key="5">
    <source>
        <dbReference type="PROSITE" id="PS50887"/>
    </source>
</evidence>
<dbReference type="InterPro" id="IPR013767">
    <property type="entry name" value="PAS_fold"/>
</dbReference>
<dbReference type="PANTHER" id="PTHR44757:SF2">
    <property type="entry name" value="BIOFILM ARCHITECTURE MAINTENANCE PROTEIN MBAA"/>
    <property type="match status" value="1"/>
</dbReference>
<dbReference type="Proteomes" id="UP001058860">
    <property type="component" value="Chromosome"/>
</dbReference>
<accession>A0ABY5PLR4</accession>
<feature type="transmembrane region" description="Helical" evidence="1">
    <location>
        <begin position="240"/>
        <end position="260"/>
    </location>
</feature>
<dbReference type="PANTHER" id="PTHR44757">
    <property type="entry name" value="DIGUANYLATE CYCLASE DGCP"/>
    <property type="match status" value="1"/>
</dbReference>
<evidence type="ECO:0000313" key="6">
    <source>
        <dbReference type="EMBL" id="UUY05257.1"/>
    </source>
</evidence>
<dbReference type="Gene3D" id="3.30.70.270">
    <property type="match status" value="1"/>
</dbReference>
<dbReference type="RefSeq" id="WP_353865717.1">
    <property type="nucleotide sequence ID" value="NZ_CP088295.1"/>
</dbReference>
<evidence type="ECO:0000259" key="3">
    <source>
        <dbReference type="PROSITE" id="PS50113"/>
    </source>
</evidence>
<dbReference type="InterPro" id="IPR052155">
    <property type="entry name" value="Biofilm_reg_signaling"/>
</dbReference>
<dbReference type="EMBL" id="CP088295">
    <property type="protein sequence ID" value="UUY05257.1"/>
    <property type="molecule type" value="Genomic_DNA"/>
</dbReference>
<feature type="domain" description="GGDEF" evidence="5">
    <location>
        <begin position="441"/>
        <end position="576"/>
    </location>
</feature>